<feature type="transmembrane region" description="Helical" evidence="1">
    <location>
        <begin position="45"/>
        <end position="65"/>
    </location>
</feature>
<keyword evidence="1" id="KW-0812">Transmembrane</keyword>
<feature type="non-terminal residue" evidence="3">
    <location>
        <position position="151"/>
    </location>
</feature>
<keyword evidence="2" id="KW-0732">Signal</keyword>
<evidence type="ECO:0000256" key="1">
    <source>
        <dbReference type="SAM" id="Phobius"/>
    </source>
</evidence>
<dbReference type="STRING" id="1314777.A0A164PKB6"/>
<sequence length="151" mass="16452">MLNYVLTTVLVSALLVRPTLAAQEECFEDVFGNVNCRNRLSTGARIGIAIGSAAVVIIGLALCAYQRRRRVRAYNQQFVTNPVYGQQTGAQNGGYPPQPAYYPQNNGYPQNGGYAGSPYAGQDYGVQSVSHNLPMQDMPPLPVPRLRNITC</sequence>
<evidence type="ECO:0000313" key="4">
    <source>
        <dbReference type="Proteomes" id="UP000076722"/>
    </source>
</evidence>
<name>A0A164PKB6_9AGAM</name>
<feature type="signal peptide" evidence="2">
    <location>
        <begin position="1"/>
        <end position="21"/>
    </location>
</feature>
<feature type="chain" id="PRO_5007852297" evidence="2">
    <location>
        <begin position="22"/>
        <end position="151"/>
    </location>
</feature>
<proteinExistence type="predicted"/>
<dbReference type="Proteomes" id="UP000076722">
    <property type="component" value="Unassembled WGS sequence"/>
</dbReference>
<evidence type="ECO:0000256" key="2">
    <source>
        <dbReference type="SAM" id="SignalP"/>
    </source>
</evidence>
<accession>A0A164PKB6</accession>
<keyword evidence="4" id="KW-1185">Reference proteome</keyword>
<reference evidence="3 4" key="1">
    <citation type="journal article" date="2016" name="Mol. Biol. Evol.">
        <title>Comparative Genomics of Early-Diverging Mushroom-Forming Fungi Provides Insights into the Origins of Lignocellulose Decay Capabilities.</title>
        <authorList>
            <person name="Nagy L.G."/>
            <person name="Riley R."/>
            <person name="Tritt A."/>
            <person name="Adam C."/>
            <person name="Daum C."/>
            <person name="Floudas D."/>
            <person name="Sun H."/>
            <person name="Yadav J.S."/>
            <person name="Pangilinan J."/>
            <person name="Larsson K.H."/>
            <person name="Matsuura K."/>
            <person name="Barry K."/>
            <person name="Labutti K."/>
            <person name="Kuo R."/>
            <person name="Ohm R.A."/>
            <person name="Bhattacharya S.S."/>
            <person name="Shirouzu T."/>
            <person name="Yoshinaga Y."/>
            <person name="Martin F.M."/>
            <person name="Grigoriev I.V."/>
            <person name="Hibbett D.S."/>
        </authorList>
    </citation>
    <scope>NUCLEOTIDE SEQUENCE [LARGE SCALE GENOMIC DNA]</scope>
    <source>
        <strain evidence="3 4">HHB9708</strain>
    </source>
</reference>
<keyword evidence="1" id="KW-0472">Membrane</keyword>
<gene>
    <name evidence="3" type="ORF">SISNIDRAFT_459435</name>
</gene>
<evidence type="ECO:0000313" key="3">
    <source>
        <dbReference type="EMBL" id="KZS88814.1"/>
    </source>
</evidence>
<organism evidence="3 4">
    <name type="scientific">Sistotremastrum niveocremeum HHB9708</name>
    <dbReference type="NCBI Taxonomy" id="1314777"/>
    <lineage>
        <taxon>Eukaryota</taxon>
        <taxon>Fungi</taxon>
        <taxon>Dikarya</taxon>
        <taxon>Basidiomycota</taxon>
        <taxon>Agaricomycotina</taxon>
        <taxon>Agaricomycetes</taxon>
        <taxon>Sistotremastrales</taxon>
        <taxon>Sistotremastraceae</taxon>
        <taxon>Sertulicium</taxon>
        <taxon>Sertulicium niveocremeum</taxon>
    </lineage>
</organism>
<dbReference type="AlphaFoldDB" id="A0A164PKB6"/>
<dbReference type="EMBL" id="KV419433">
    <property type="protein sequence ID" value="KZS88814.1"/>
    <property type="molecule type" value="Genomic_DNA"/>
</dbReference>
<keyword evidence="1" id="KW-1133">Transmembrane helix</keyword>
<protein>
    <submittedName>
        <fullName evidence="3">Uncharacterized protein</fullName>
    </submittedName>
</protein>